<dbReference type="RefSeq" id="WP_255045330.1">
    <property type="nucleotide sequence ID" value="NZ_JANEYT010000125.1"/>
</dbReference>
<feature type="signal peptide" evidence="2">
    <location>
        <begin position="1"/>
        <end position="26"/>
    </location>
</feature>
<name>A0ABT1N8Z2_9GAMM</name>
<keyword evidence="2" id="KW-0732">Signal</keyword>
<reference evidence="3 4" key="1">
    <citation type="submission" date="2022-07" db="EMBL/GenBank/DDBJ databases">
        <title>Photobacterium pectinilyticum sp. nov., a marine bacterium isolated from surface seawater of Qingdao offshore.</title>
        <authorList>
            <person name="Wang X."/>
        </authorList>
    </citation>
    <scope>NUCLEOTIDE SEQUENCE [LARGE SCALE GENOMIC DNA]</scope>
    <source>
        <strain evidence="3 4">ZSDE20</strain>
    </source>
</reference>
<accession>A0ABT1N8Z2</accession>
<proteinExistence type="predicted"/>
<gene>
    <name evidence="3" type="ORF">NHN17_24615</name>
</gene>
<protein>
    <submittedName>
        <fullName evidence="3">Uncharacterized protein</fullName>
    </submittedName>
</protein>
<keyword evidence="1" id="KW-0175">Coiled coil</keyword>
<evidence type="ECO:0000313" key="4">
    <source>
        <dbReference type="Proteomes" id="UP001524460"/>
    </source>
</evidence>
<dbReference type="Proteomes" id="UP001524460">
    <property type="component" value="Unassembled WGS sequence"/>
</dbReference>
<dbReference type="EMBL" id="JANEYT010000125">
    <property type="protein sequence ID" value="MCQ1061220.1"/>
    <property type="molecule type" value="Genomic_DNA"/>
</dbReference>
<evidence type="ECO:0000313" key="3">
    <source>
        <dbReference type="EMBL" id="MCQ1061220.1"/>
    </source>
</evidence>
<sequence length="485" mass="55214">MARKIFCGVICLTLMLGGCDNGSSQAAEQKVEELKVKDLKDMTNQEIVEHKLKSLGLSFEKKLKDSNKRHVEYVAAKEKMEKQYTEYQKQSAEFNERQAELDIALSEARFVEDSDEVTAVKRKMLELKKEKNTTFKDLPNFQSKYPQLQESIRKAQDAIYKSKKELTEWNNLRAKINNEIDLYFYALGAEEANRVKNTFDKSRNSANVVINQELFIKGMSVRIKGREVETPDTDKTQELIRDLYEYAISNSNAGRFDNFEIDEYWGTLNVEGVDFSNPLDIFSYYYGYEVGDTGRDFVTTASERLGVSPKFDGYIMSIESALSGELSSYDEVLPSVLRAILSSHIAINTNEGDTFYTDFQKQEGVNEVGSGLLQKVITKNESAPPLSGYARNFKVNYIATASNGDEIEVKDVTLEYFDTPKDLRRILGKMAVGDVYQVVFSGRYINDQRLVGFGNSWREGKNLNFPHFYEGTSVSYKIELLGASR</sequence>
<feature type="chain" id="PRO_5045681022" evidence="2">
    <location>
        <begin position="27"/>
        <end position="485"/>
    </location>
</feature>
<feature type="coiled-coil region" evidence="1">
    <location>
        <begin position="70"/>
        <end position="97"/>
    </location>
</feature>
<comment type="caution">
    <text evidence="3">The sequence shown here is derived from an EMBL/GenBank/DDBJ whole genome shotgun (WGS) entry which is preliminary data.</text>
</comment>
<evidence type="ECO:0000256" key="1">
    <source>
        <dbReference type="SAM" id="Coils"/>
    </source>
</evidence>
<organism evidence="3 4">
    <name type="scientific">Photobacterium pectinilyticum</name>
    <dbReference type="NCBI Taxonomy" id="2906793"/>
    <lineage>
        <taxon>Bacteria</taxon>
        <taxon>Pseudomonadati</taxon>
        <taxon>Pseudomonadota</taxon>
        <taxon>Gammaproteobacteria</taxon>
        <taxon>Vibrionales</taxon>
        <taxon>Vibrionaceae</taxon>
        <taxon>Photobacterium</taxon>
    </lineage>
</organism>
<dbReference type="PROSITE" id="PS51257">
    <property type="entry name" value="PROKAR_LIPOPROTEIN"/>
    <property type="match status" value="1"/>
</dbReference>
<evidence type="ECO:0000256" key="2">
    <source>
        <dbReference type="SAM" id="SignalP"/>
    </source>
</evidence>
<keyword evidence="4" id="KW-1185">Reference proteome</keyword>